<accession>A0AA37LS89</accession>
<feature type="region of interest" description="Disordered" evidence="1">
    <location>
        <begin position="85"/>
        <end position="115"/>
    </location>
</feature>
<dbReference type="Proteomes" id="UP001055172">
    <property type="component" value="Unassembled WGS sequence"/>
</dbReference>
<organism evidence="2 3">
    <name type="scientific">Colletotrichum liriopes</name>
    <dbReference type="NCBI Taxonomy" id="708192"/>
    <lineage>
        <taxon>Eukaryota</taxon>
        <taxon>Fungi</taxon>
        <taxon>Dikarya</taxon>
        <taxon>Ascomycota</taxon>
        <taxon>Pezizomycotina</taxon>
        <taxon>Sordariomycetes</taxon>
        <taxon>Hypocreomycetidae</taxon>
        <taxon>Glomerellales</taxon>
        <taxon>Glomerellaceae</taxon>
        <taxon>Colletotrichum</taxon>
        <taxon>Colletotrichum spaethianum species complex</taxon>
    </lineage>
</organism>
<evidence type="ECO:0000313" key="2">
    <source>
        <dbReference type="EMBL" id="GJC82361.1"/>
    </source>
</evidence>
<proteinExistence type="predicted"/>
<keyword evidence="3" id="KW-1185">Reference proteome</keyword>
<dbReference type="EMBL" id="BPPX01000009">
    <property type="protein sequence ID" value="GJC82361.1"/>
    <property type="molecule type" value="Genomic_DNA"/>
</dbReference>
<reference evidence="2 3" key="1">
    <citation type="submission" date="2021-07" db="EMBL/GenBank/DDBJ databases">
        <title>Genome data of Colletotrichum spaethianum.</title>
        <authorList>
            <person name="Utami Y.D."/>
            <person name="Hiruma K."/>
        </authorList>
    </citation>
    <scope>NUCLEOTIDE SEQUENCE [LARGE SCALE GENOMIC DNA]</scope>
    <source>
        <strain evidence="2 3">MAFF 242679</strain>
    </source>
</reference>
<evidence type="ECO:0000256" key="1">
    <source>
        <dbReference type="SAM" id="MobiDB-lite"/>
    </source>
</evidence>
<feature type="compositionally biased region" description="Basic and acidic residues" evidence="1">
    <location>
        <begin position="96"/>
        <end position="107"/>
    </location>
</feature>
<protein>
    <submittedName>
        <fullName evidence="2">Uncharacterized protein</fullName>
    </submittedName>
</protein>
<gene>
    <name evidence="2" type="ORF">ColLi_05199</name>
</gene>
<name>A0AA37LS89_9PEZI</name>
<evidence type="ECO:0000313" key="3">
    <source>
        <dbReference type="Proteomes" id="UP001055172"/>
    </source>
</evidence>
<dbReference type="AlphaFoldDB" id="A0AA37LS89"/>
<sequence length="174" mass="20273">MIEDQNVHPGTVYLRTGESVRDRFGPDVEILAVRRPRRDDGPDPYRPVPVDEGFIRLREDRPTEQRNGLAEEGFLRLREGTVARPGPSAFANHARPPFDDYRTRDLPQFRPTDFPGQTMYVRRAERPPQLISHIMGLDMNALRESESREVSSANFRRLYMTERHSNIINTIHHR</sequence>
<comment type="caution">
    <text evidence="2">The sequence shown here is derived from an EMBL/GenBank/DDBJ whole genome shotgun (WGS) entry which is preliminary data.</text>
</comment>